<sequence length="59" mass="6425">MIFVLPVKLSIKVEKMNISVVDQVNEILSKYAAKNAELVSFLPSGGTKAKVSVVIQYDA</sequence>
<dbReference type="EMBL" id="LAZR01008981">
    <property type="protein sequence ID" value="KKM75411.1"/>
    <property type="molecule type" value="Genomic_DNA"/>
</dbReference>
<dbReference type="AlphaFoldDB" id="A0A0F9KKX3"/>
<reference evidence="1" key="1">
    <citation type="journal article" date="2015" name="Nature">
        <title>Complex archaea that bridge the gap between prokaryotes and eukaryotes.</title>
        <authorList>
            <person name="Spang A."/>
            <person name="Saw J.H."/>
            <person name="Jorgensen S.L."/>
            <person name="Zaremba-Niedzwiedzka K."/>
            <person name="Martijn J."/>
            <person name="Lind A.E."/>
            <person name="van Eijk R."/>
            <person name="Schleper C."/>
            <person name="Guy L."/>
            <person name="Ettema T.J."/>
        </authorList>
    </citation>
    <scope>NUCLEOTIDE SEQUENCE</scope>
</reference>
<name>A0A0F9KKX3_9ZZZZ</name>
<protein>
    <submittedName>
        <fullName evidence="1">Uncharacterized protein</fullName>
    </submittedName>
</protein>
<comment type="caution">
    <text evidence="1">The sequence shown here is derived from an EMBL/GenBank/DDBJ whole genome shotgun (WGS) entry which is preliminary data.</text>
</comment>
<gene>
    <name evidence="1" type="ORF">LCGC14_1390490</name>
</gene>
<proteinExistence type="predicted"/>
<evidence type="ECO:0000313" key="1">
    <source>
        <dbReference type="EMBL" id="KKM75411.1"/>
    </source>
</evidence>
<accession>A0A0F9KKX3</accession>
<organism evidence="1">
    <name type="scientific">marine sediment metagenome</name>
    <dbReference type="NCBI Taxonomy" id="412755"/>
    <lineage>
        <taxon>unclassified sequences</taxon>
        <taxon>metagenomes</taxon>
        <taxon>ecological metagenomes</taxon>
    </lineage>
</organism>